<organism evidence="1">
    <name type="scientific">Brassica oleracea</name>
    <name type="common">Wild cabbage</name>
    <dbReference type="NCBI Taxonomy" id="3712"/>
    <lineage>
        <taxon>Eukaryota</taxon>
        <taxon>Viridiplantae</taxon>
        <taxon>Streptophyta</taxon>
        <taxon>Embryophyta</taxon>
        <taxon>Tracheophyta</taxon>
        <taxon>Spermatophyta</taxon>
        <taxon>Magnoliopsida</taxon>
        <taxon>eudicotyledons</taxon>
        <taxon>Gunneridae</taxon>
        <taxon>Pentapetalae</taxon>
        <taxon>rosids</taxon>
        <taxon>malvids</taxon>
        <taxon>Brassicales</taxon>
        <taxon>Brassicaceae</taxon>
        <taxon>Brassiceae</taxon>
        <taxon>Brassica</taxon>
    </lineage>
</organism>
<dbReference type="AlphaFoldDB" id="A0A3P6E884"/>
<reference evidence="1" key="1">
    <citation type="submission" date="2018-11" db="EMBL/GenBank/DDBJ databases">
        <authorList>
            <consortium name="Genoscope - CEA"/>
            <person name="William W."/>
        </authorList>
    </citation>
    <scope>NUCLEOTIDE SEQUENCE</scope>
</reference>
<sequence length="106" mass="12666">MEAEETAEFLWDRNNSKNFVIWIRGISGVLRIEILIEESIYFLKVEVWKGLEERNILRGEDRIRGPFKDWKIYCGKKDLLQGRTCIVNERPMILSVVMNRKMNDNF</sequence>
<protein>
    <submittedName>
        <fullName evidence="1">Uncharacterized protein</fullName>
    </submittedName>
</protein>
<proteinExistence type="predicted"/>
<gene>
    <name evidence="1" type="ORF">BOLC7T41338H</name>
</gene>
<evidence type="ECO:0000313" key="1">
    <source>
        <dbReference type="EMBL" id="VDD35778.1"/>
    </source>
</evidence>
<accession>A0A3P6E884</accession>
<dbReference type="EMBL" id="LR031876">
    <property type="protein sequence ID" value="VDD35778.1"/>
    <property type="molecule type" value="Genomic_DNA"/>
</dbReference>
<name>A0A3P6E884_BRAOL</name>